<name>A0A426YM16_ENSVE</name>
<comment type="caution">
    <text evidence="1">The sequence shown here is derived from an EMBL/GenBank/DDBJ whole genome shotgun (WGS) entry which is preliminary data.</text>
</comment>
<gene>
    <name evidence="1" type="ORF">B296_00037719</name>
</gene>
<organism evidence="1 2">
    <name type="scientific">Ensete ventricosum</name>
    <name type="common">Abyssinian banana</name>
    <name type="synonym">Musa ensete</name>
    <dbReference type="NCBI Taxonomy" id="4639"/>
    <lineage>
        <taxon>Eukaryota</taxon>
        <taxon>Viridiplantae</taxon>
        <taxon>Streptophyta</taxon>
        <taxon>Embryophyta</taxon>
        <taxon>Tracheophyta</taxon>
        <taxon>Spermatophyta</taxon>
        <taxon>Magnoliopsida</taxon>
        <taxon>Liliopsida</taxon>
        <taxon>Zingiberales</taxon>
        <taxon>Musaceae</taxon>
        <taxon>Ensete</taxon>
    </lineage>
</organism>
<protein>
    <submittedName>
        <fullName evidence="1">Uncharacterized protein</fullName>
    </submittedName>
</protein>
<dbReference type="Proteomes" id="UP000287651">
    <property type="component" value="Unassembled WGS sequence"/>
</dbReference>
<proteinExistence type="predicted"/>
<dbReference type="AlphaFoldDB" id="A0A426YM16"/>
<dbReference type="EMBL" id="AMZH03011498">
    <property type="protein sequence ID" value="RRT52765.1"/>
    <property type="molecule type" value="Genomic_DNA"/>
</dbReference>
<sequence length="90" mass="10233">MWETRSSDAGFGFGFPSNSYSSQMLHSSSCHRRLVIVSNLNRTYINLAHLYSTNLNKSLIIGWSKFLEDERTADRSDGLKIRNCGDWKGS</sequence>
<evidence type="ECO:0000313" key="2">
    <source>
        <dbReference type="Proteomes" id="UP000287651"/>
    </source>
</evidence>
<accession>A0A426YM16</accession>
<evidence type="ECO:0000313" key="1">
    <source>
        <dbReference type="EMBL" id="RRT52765.1"/>
    </source>
</evidence>
<reference evidence="1 2" key="1">
    <citation type="journal article" date="2014" name="Agronomy (Basel)">
        <title>A Draft Genome Sequence for Ensete ventricosum, the Drought-Tolerant Tree Against Hunger.</title>
        <authorList>
            <person name="Harrison J."/>
            <person name="Moore K.A."/>
            <person name="Paszkiewicz K."/>
            <person name="Jones T."/>
            <person name="Grant M."/>
            <person name="Ambacheew D."/>
            <person name="Muzemil S."/>
            <person name="Studholme D.J."/>
        </authorList>
    </citation>
    <scope>NUCLEOTIDE SEQUENCE [LARGE SCALE GENOMIC DNA]</scope>
</reference>